<evidence type="ECO:0000313" key="7">
    <source>
        <dbReference type="Proteomes" id="UP000198635"/>
    </source>
</evidence>
<evidence type="ECO:0000256" key="3">
    <source>
        <dbReference type="ARBA" id="ARBA00023163"/>
    </source>
</evidence>
<feature type="domain" description="IclR-ED" evidence="5">
    <location>
        <begin position="71"/>
        <end position="255"/>
    </location>
</feature>
<dbReference type="InterPro" id="IPR050707">
    <property type="entry name" value="HTH_MetabolicPath_Reg"/>
</dbReference>
<dbReference type="STRING" id="52560.SAMN04488082_102317"/>
<keyword evidence="2" id="KW-0238">DNA-binding</keyword>
<proteinExistence type="predicted"/>
<name>A0A1I3QHT7_9BACT</name>
<dbReference type="SUPFAM" id="SSF55781">
    <property type="entry name" value="GAF domain-like"/>
    <property type="match status" value="1"/>
</dbReference>
<dbReference type="Proteomes" id="UP000198635">
    <property type="component" value="Unassembled WGS sequence"/>
</dbReference>
<dbReference type="InterPro" id="IPR014757">
    <property type="entry name" value="Tscrpt_reg_IclR_C"/>
</dbReference>
<evidence type="ECO:0000256" key="1">
    <source>
        <dbReference type="ARBA" id="ARBA00023015"/>
    </source>
</evidence>
<protein>
    <submittedName>
        <fullName evidence="6">Transcriptional regulator, IclR family</fullName>
    </submittedName>
</protein>
<dbReference type="Pfam" id="PF09339">
    <property type="entry name" value="HTH_IclR"/>
    <property type="match status" value="1"/>
</dbReference>
<dbReference type="OrthoDB" id="5429565at2"/>
<dbReference type="InterPro" id="IPR036388">
    <property type="entry name" value="WH-like_DNA-bd_sf"/>
</dbReference>
<organism evidence="6 7">
    <name type="scientific">Desulfomicrobium apsheronum</name>
    <dbReference type="NCBI Taxonomy" id="52560"/>
    <lineage>
        <taxon>Bacteria</taxon>
        <taxon>Pseudomonadati</taxon>
        <taxon>Thermodesulfobacteriota</taxon>
        <taxon>Desulfovibrionia</taxon>
        <taxon>Desulfovibrionales</taxon>
        <taxon>Desulfomicrobiaceae</taxon>
        <taxon>Desulfomicrobium</taxon>
    </lineage>
</organism>
<dbReference type="Gene3D" id="1.10.10.10">
    <property type="entry name" value="Winged helix-like DNA-binding domain superfamily/Winged helix DNA-binding domain"/>
    <property type="match status" value="1"/>
</dbReference>
<keyword evidence="7" id="KW-1185">Reference proteome</keyword>
<dbReference type="GO" id="GO:0045892">
    <property type="term" value="P:negative regulation of DNA-templated transcription"/>
    <property type="evidence" value="ECO:0007669"/>
    <property type="project" value="TreeGrafter"/>
</dbReference>
<dbReference type="GO" id="GO:0003677">
    <property type="term" value="F:DNA binding"/>
    <property type="evidence" value="ECO:0007669"/>
    <property type="project" value="UniProtKB-KW"/>
</dbReference>
<dbReference type="PANTHER" id="PTHR30136:SF35">
    <property type="entry name" value="HTH-TYPE TRANSCRIPTIONAL REGULATOR RV1719"/>
    <property type="match status" value="1"/>
</dbReference>
<dbReference type="RefSeq" id="WP_092372771.1">
    <property type="nucleotide sequence ID" value="NZ_FORX01000002.1"/>
</dbReference>
<dbReference type="Pfam" id="PF01614">
    <property type="entry name" value="IclR_C"/>
    <property type="match status" value="1"/>
</dbReference>
<gene>
    <name evidence="6" type="ORF">SAMN04488082_102317</name>
</gene>
<dbReference type="InterPro" id="IPR036390">
    <property type="entry name" value="WH_DNA-bd_sf"/>
</dbReference>
<dbReference type="AlphaFoldDB" id="A0A1I3QHT7"/>
<keyword evidence="1" id="KW-0805">Transcription regulation</keyword>
<evidence type="ECO:0000313" key="6">
    <source>
        <dbReference type="EMBL" id="SFJ32756.1"/>
    </source>
</evidence>
<dbReference type="PROSITE" id="PS51078">
    <property type="entry name" value="ICLR_ED"/>
    <property type="match status" value="1"/>
</dbReference>
<reference evidence="7" key="1">
    <citation type="submission" date="2016-10" db="EMBL/GenBank/DDBJ databases">
        <authorList>
            <person name="Varghese N."/>
            <person name="Submissions S."/>
        </authorList>
    </citation>
    <scope>NUCLEOTIDE SEQUENCE [LARGE SCALE GENOMIC DNA]</scope>
    <source>
        <strain evidence="7">DSM 5918</strain>
    </source>
</reference>
<dbReference type="InterPro" id="IPR005471">
    <property type="entry name" value="Tscrpt_reg_IclR_N"/>
</dbReference>
<evidence type="ECO:0000256" key="2">
    <source>
        <dbReference type="ARBA" id="ARBA00023125"/>
    </source>
</evidence>
<evidence type="ECO:0000259" key="4">
    <source>
        <dbReference type="PROSITE" id="PS51077"/>
    </source>
</evidence>
<dbReference type="PANTHER" id="PTHR30136">
    <property type="entry name" value="HELIX-TURN-HELIX TRANSCRIPTIONAL REGULATOR, ICLR FAMILY"/>
    <property type="match status" value="1"/>
</dbReference>
<dbReference type="PROSITE" id="PS51077">
    <property type="entry name" value="HTH_ICLR"/>
    <property type="match status" value="1"/>
</dbReference>
<dbReference type="InterPro" id="IPR029016">
    <property type="entry name" value="GAF-like_dom_sf"/>
</dbReference>
<sequence length="255" mass="28416">MAGKDNSSETLAKGLWILDIFGDDDVGYTLAQISRRTGINKTSIYRYVNTFCDLGFLKRDGRTGLYRLGVRMLALAHAMLEKSELERAVKTQVDAAHERHGVHIDVGLLSGDSIYLIYRRESQDTKAFRSFSYGSEPYYLAAGKAAMAFMSDEELEAFVSRLDLTPKTDKTITSAPELLADLRQSVDRGYTRNREEFVPGLIAIGAPLYSLRTGKVVGGVSFDSSTDRFSMEEFESRFAGYLVELAKKISAVVSW</sequence>
<dbReference type="SUPFAM" id="SSF46785">
    <property type="entry name" value="Winged helix' DNA-binding domain"/>
    <property type="match status" value="1"/>
</dbReference>
<dbReference type="EMBL" id="FORX01000002">
    <property type="protein sequence ID" value="SFJ32756.1"/>
    <property type="molecule type" value="Genomic_DNA"/>
</dbReference>
<dbReference type="SMART" id="SM00346">
    <property type="entry name" value="HTH_ICLR"/>
    <property type="match status" value="1"/>
</dbReference>
<dbReference type="Gene3D" id="3.30.450.40">
    <property type="match status" value="1"/>
</dbReference>
<evidence type="ECO:0000259" key="5">
    <source>
        <dbReference type="PROSITE" id="PS51078"/>
    </source>
</evidence>
<keyword evidence="3" id="KW-0804">Transcription</keyword>
<accession>A0A1I3QHT7</accession>
<dbReference type="GO" id="GO:0003700">
    <property type="term" value="F:DNA-binding transcription factor activity"/>
    <property type="evidence" value="ECO:0007669"/>
    <property type="project" value="TreeGrafter"/>
</dbReference>
<feature type="domain" description="HTH iclR-type" evidence="4">
    <location>
        <begin position="8"/>
        <end position="70"/>
    </location>
</feature>